<accession>A0ABM1IA92</accession>
<dbReference type="Proteomes" id="UP000694924">
    <property type="component" value="Unplaced"/>
</dbReference>
<evidence type="ECO:0000256" key="3">
    <source>
        <dbReference type="ARBA" id="ARBA00006730"/>
    </source>
</evidence>
<name>A0ABM1IA92_POLDO</name>
<evidence type="ECO:0000256" key="6">
    <source>
        <dbReference type="ARBA" id="ARBA00023002"/>
    </source>
</evidence>
<feature type="domain" description="FAD dependent oxidoreductase" evidence="7">
    <location>
        <begin position="2"/>
        <end position="325"/>
    </location>
</feature>
<comment type="cofactor">
    <cofactor evidence="1">
        <name>FAD</name>
        <dbReference type="ChEBI" id="CHEBI:57692"/>
    </cofactor>
</comment>
<comment type="similarity">
    <text evidence="3">Belongs to the DAMOX/DASOX family.</text>
</comment>
<dbReference type="InterPro" id="IPR006076">
    <property type="entry name" value="FAD-dep_OxRdtase"/>
</dbReference>
<evidence type="ECO:0000256" key="4">
    <source>
        <dbReference type="ARBA" id="ARBA00022630"/>
    </source>
</evidence>
<dbReference type="Gene3D" id="3.30.9.10">
    <property type="entry name" value="D-Amino Acid Oxidase, subunit A, domain 2"/>
    <property type="match status" value="1"/>
</dbReference>
<sequence>MRVAVIGAGVIGLTSAFALKENNPELEVTIFSEIFTPNTTGDGSAGLWGPFLLSDTSKEDILKWAGRTHRLFEQFWKCGLAKETGLCLLPVLRVTSEKSDEMSWLKLVYGVHQLTKDELNKLNKEHKANYINGWHFVTYTCEPTYFLPWITTKFVALGGELKRRKIRDLGELIEDDYEIVINCSGLGARELVNDDTMTAVRGQVSRVKAPWVMHCILVDDEHCNYIIPNINDIVLGGTHQKNDYDLNVRDKDSKLIYEGCQRMIPSLKKAETIKSWVGLRPGRPKVRLECETFVRKNGKKCHVIHNYGHGGAGITLSWGCAIDVVEIVKNLNRNEYQISKL</sequence>
<evidence type="ECO:0000256" key="5">
    <source>
        <dbReference type="ARBA" id="ARBA00022827"/>
    </source>
</evidence>
<organism evidence="8 9">
    <name type="scientific">Polistes dominula</name>
    <name type="common">European paper wasp</name>
    <name type="synonym">Vespa dominula</name>
    <dbReference type="NCBI Taxonomy" id="743375"/>
    <lineage>
        <taxon>Eukaryota</taxon>
        <taxon>Metazoa</taxon>
        <taxon>Ecdysozoa</taxon>
        <taxon>Arthropoda</taxon>
        <taxon>Hexapoda</taxon>
        <taxon>Insecta</taxon>
        <taxon>Pterygota</taxon>
        <taxon>Neoptera</taxon>
        <taxon>Endopterygota</taxon>
        <taxon>Hymenoptera</taxon>
        <taxon>Apocrita</taxon>
        <taxon>Aculeata</taxon>
        <taxon>Vespoidea</taxon>
        <taxon>Vespidae</taxon>
        <taxon>Polistinae</taxon>
        <taxon>Polistini</taxon>
        <taxon>Polistes</taxon>
    </lineage>
</organism>
<keyword evidence="5" id="KW-0274">FAD</keyword>
<keyword evidence="4" id="KW-0285">Flavoprotein</keyword>
<dbReference type="SUPFAM" id="SSF54373">
    <property type="entry name" value="FAD-linked reductases, C-terminal domain"/>
    <property type="match status" value="1"/>
</dbReference>
<keyword evidence="8" id="KW-1185">Reference proteome</keyword>
<dbReference type="RefSeq" id="XP_015177129.1">
    <property type="nucleotide sequence ID" value="XM_015321643.1"/>
</dbReference>
<dbReference type="PANTHER" id="PTHR11530:SF11">
    <property type="entry name" value="D-ASPARTATE OXIDASE"/>
    <property type="match status" value="1"/>
</dbReference>
<dbReference type="GeneID" id="107066737"/>
<reference evidence="9" key="1">
    <citation type="submission" date="2025-08" db="UniProtKB">
        <authorList>
            <consortium name="RefSeq"/>
        </authorList>
    </citation>
    <scope>IDENTIFICATION</scope>
    <source>
        <tissue evidence="9">Whole body</tissue>
    </source>
</reference>
<dbReference type="PIRSF" id="PIRSF000189">
    <property type="entry name" value="D-aa_oxidase"/>
    <property type="match status" value="1"/>
</dbReference>
<gene>
    <name evidence="9" type="primary">LOC107066737</name>
</gene>
<evidence type="ECO:0000256" key="1">
    <source>
        <dbReference type="ARBA" id="ARBA00001974"/>
    </source>
</evidence>
<dbReference type="InterPro" id="IPR006181">
    <property type="entry name" value="D-amino_acid_oxidase_CS"/>
</dbReference>
<dbReference type="Gene3D" id="3.40.50.720">
    <property type="entry name" value="NAD(P)-binding Rossmann-like Domain"/>
    <property type="match status" value="1"/>
</dbReference>
<dbReference type="Pfam" id="PF01266">
    <property type="entry name" value="DAO"/>
    <property type="match status" value="1"/>
</dbReference>
<dbReference type="PANTHER" id="PTHR11530">
    <property type="entry name" value="D-AMINO ACID OXIDASE"/>
    <property type="match status" value="1"/>
</dbReference>
<dbReference type="InterPro" id="IPR023209">
    <property type="entry name" value="DAO"/>
</dbReference>
<evidence type="ECO:0000259" key="7">
    <source>
        <dbReference type="Pfam" id="PF01266"/>
    </source>
</evidence>
<proteinExistence type="inferred from homology"/>
<dbReference type="SUPFAM" id="SSF51971">
    <property type="entry name" value="Nucleotide-binding domain"/>
    <property type="match status" value="1"/>
</dbReference>
<evidence type="ECO:0000313" key="9">
    <source>
        <dbReference type="RefSeq" id="XP_015177129.1"/>
    </source>
</evidence>
<comment type="subcellular location">
    <subcellularLocation>
        <location evidence="2">Peroxisome matrix</location>
    </subcellularLocation>
</comment>
<protein>
    <submittedName>
        <fullName evidence="9">D-amino-acid oxidase</fullName>
    </submittedName>
</protein>
<keyword evidence="6" id="KW-0560">Oxidoreductase</keyword>
<evidence type="ECO:0000256" key="2">
    <source>
        <dbReference type="ARBA" id="ARBA00004253"/>
    </source>
</evidence>
<dbReference type="PROSITE" id="PS00677">
    <property type="entry name" value="DAO"/>
    <property type="match status" value="1"/>
</dbReference>
<evidence type="ECO:0000313" key="8">
    <source>
        <dbReference type="Proteomes" id="UP000694924"/>
    </source>
</evidence>